<accession>A0A3B0ZQD0</accession>
<keyword evidence="9" id="KW-0862">Zinc</keyword>
<comment type="subcellular location">
    <subcellularLocation>
        <location evidence="3">Cell membrane</location>
        <topology evidence="3">Lipid-anchor</topology>
        <topology evidence="3">GPI-anchor</topology>
    </subcellularLocation>
</comment>
<dbReference type="PANTHER" id="PTHR11596:SF5">
    <property type="entry name" value="ALKALINE PHOSPHATASE"/>
    <property type="match status" value="1"/>
</dbReference>
<keyword evidence="7" id="KW-0479">Metal-binding</keyword>
<evidence type="ECO:0000256" key="2">
    <source>
        <dbReference type="ARBA" id="ARBA00001947"/>
    </source>
</evidence>
<keyword evidence="12" id="KW-0325">Glycoprotein</keyword>
<dbReference type="GO" id="GO:0046872">
    <property type="term" value="F:metal ion binding"/>
    <property type="evidence" value="ECO:0007669"/>
    <property type="project" value="UniProtKB-KW"/>
</dbReference>
<evidence type="ECO:0000256" key="10">
    <source>
        <dbReference type="ARBA" id="ARBA00022842"/>
    </source>
</evidence>
<dbReference type="Pfam" id="PF00245">
    <property type="entry name" value="Alk_phosphatase"/>
    <property type="match status" value="1"/>
</dbReference>
<reference evidence="14" key="1">
    <citation type="submission" date="2018-06" db="EMBL/GenBank/DDBJ databases">
        <authorList>
            <person name="Zhirakovskaya E."/>
        </authorList>
    </citation>
    <scope>NUCLEOTIDE SEQUENCE</scope>
</reference>
<keyword evidence="11" id="KW-0472">Membrane</keyword>
<dbReference type="EC" id="3.1.3.1" evidence="14"/>
<dbReference type="CDD" id="cd16012">
    <property type="entry name" value="ALP"/>
    <property type="match status" value="1"/>
</dbReference>
<evidence type="ECO:0000256" key="12">
    <source>
        <dbReference type="ARBA" id="ARBA00023180"/>
    </source>
</evidence>
<dbReference type="InterPro" id="IPR017850">
    <property type="entry name" value="Alkaline_phosphatase_core_sf"/>
</dbReference>
<keyword evidence="4" id="KW-1003">Cell membrane</keyword>
<dbReference type="AlphaFoldDB" id="A0A3B0ZQD0"/>
<dbReference type="GO" id="GO:0098552">
    <property type="term" value="C:side of membrane"/>
    <property type="evidence" value="ECO:0007669"/>
    <property type="project" value="UniProtKB-KW"/>
</dbReference>
<evidence type="ECO:0000256" key="6">
    <source>
        <dbReference type="ARBA" id="ARBA00022622"/>
    </source>
</evidence>
<dbReference type="SMART" id="SM00098">
    <property type="entry name" value="alkPPc"/>
    <property type="match status" value="1"/>
</dbReference>
<dbReference type="SUPFAM" id="SSF53649">
    <property type="entry name" value="Alkaline phosphatase-like"/>
    <property type="match status" value="1"/>
</dbReference>
<evidence type="ECO:0000256" key="3">
    <source>
        <dbReference type="ARBA" id="ARBA00004609"/>
    </source>
</evidence>
<protein>
    <submittedName>
        <fullName evidence="14">Alkaline phosphatase</fullName>
        <ecNumber evidence="14">3.1.3.1</ecNumber>
    </submittedName>
</protein>
<dbReference type="GO" id="GO:0005886">
    <property type="term" value="C:plasma membrane"/>
    <property type="evidence" value="ECO:0007669"/>
    <property type="project" value="UniProtKB-SubCell"/>
</dbReference>
<evidence type="ECO:0000256" key="4">
    <source>
        <dbReference type="ARBA" id="ARBA00022475"/>
    </source>
</evidence>
<dbReference type="PANTHER" id="PTHR11596">
    <property type="entry name" value="ALKALINE PHOSPHATASE"/>
    <property type="match status" value="1"/>
</dbReference>
<sequence>MLCQKVIRRRYTCFSVSAISLAIGLSLGSTAQAESPQQWYRDGAQAVKQAKHLHKNRRRARNVILFVGDGMGISTVTAARILEGQLRGGNGEENRLSFEMLPYLALSKTYNTNQQTPDSAGTMTAIMTGVKTKAGVIAVNQYVERGNCTSSIGNELPTFLEQAEMVGMSTGVVTTARLTHSTPAATYAHVPERGWESDDRLSDEARQSGCKDIARQLIEFPYGDGLEVALGGGRRHFIPRERVDGEGRSGRRKDGRDLTAEWVANYDDAAYVWNSEQFDAIDADAVKHLLGLFESSHMEYAFDRPLDAGGEPSLSAMTVKAIDVLDNNRKGFFLHVEAGRIDHGHHAGNAYRALTDTIEFSNAVKVAMENVDMDDTLILVTADHSHVFTIAGYPTRGNPILGKVVGNDNAGNASSHTLLAEDGMPYTTLGYTNGRGFHDLEIGGNRVYGEAINAGSRTDLKAVDTESQGFHQEALVPLLLETHAGEDVAIYAGGPGAYMVHGVQEQNVIYHVMREATRMDRRLKRVGQKKYDHDD</sequence>
<comment type="cofactor">
    <cofactor evidence="2">
        <name>Zn(2+)</name>
        <dbReference type="ChEBI" id="CHEBI:29105"/>
    </cofactor>
</comment>
<comment type="cofactor">
    <cofactor evidence="1">
        <name>Mg(2+)</name>
        <dbReference type="ChEBI" id="CHEBI:18420"/>
    </cofactor>
</comment>
<evidence type="ECO:0000256" key="5">
    <source>
        <dbReference type="ARBA" id="ARBA00022553"/>
    </source>
</evidence>
<dbReference type="FunFam" id="3.40.720.10:FF:000008">
    <property type="entry name" value="Alkaline phosphatase"/>
    <property type="match status" value="1"/>
</dbReference>
<evidence type="ECO:0000256" key="13">
    <source>
        <dbReference type="ARBA" id="ARBA00023288"/>
    </source>
</evidence>
<dbReference type="Gene3D" id="3.40.720.10">
    <property type="entry name" value="Alkaline Phosphatase, subunit A"/>
    <property type="match status" value="1"/>
</dbReference>
<dbReference type="InterPro" id="IPR001952">
    <property type="entry name" value="Alkaline_phosphatase"/>
</dbReference>
<keyword evidence="13" id="KW-0449">Lipoprotein</keyword>
<evidence type="ECO:0000313" key="14">
    <source>
        <dbReference type="EMBL" id="VAW93891.1"/>
    </source>
</evidence>
<keyword evidence="5" id="KW-0597">Phosphoprotein</keyword>
<name>A0A3B0ZQD0_9ZZZZ</name>
<dbReference type="GO" id="GO:0004035">
    <property type="term" value="F:alkaline phosphatase activity"/>
    <property type="evidence" value="ECO:0007669"/>
    <property type="project" value="UniProtKB-EC"/>
</dbReference>
<keyword evidence="10" id="KW-0460">Magnesium</keyword>
<keyword evidence="6" id="KW-0336">GPI-anchor</keyword>
<organism evidence="14">
    <name type="scientific">hydrothermal vent metagenome</name>
    <dbReference type="NCBI Taxonomy" id="652676"/>
    <lineage>
        <taxon>unclassified sequences</taxon>
        <taxon>metagenomes</taxon>
        <taxon>ecological metagenomes</taxon>
    </lineage>
</organism>
<evidence type="ECO:0000256" key="7">
    <source>
        <dbReference type="ARBA" id="ARBA00022723"/>
    </source>
</evidence>
<evidence type="ECO:0000256" key="1">
    <source>
        <dbReference type="ARBA" id="ARBA00001946"/>
    </source>
</evidence>
<keyword evidence="8 14" id="KW-0378">Hydrolase</keyword>
<evidence type="ECO:0000256" key="11">
    <source>
        <dbReference type="ARBA" id="ARBA00023136"/>
    </source>
</evidence>
<evidence type="ECO:0000256" key="8">
    <source>
        <dbReference type="ARBA" id="ARBA00022801"/>
    </source>
</evidence>
<proteinExistence type="predicted"/>
<evidence type="ECO:0000256" key="9">
    <source>
        <dbReference type="ARBA" id="ARBA00022833"/>
    </source>
</evidence>
<dbReference type="EMBL" id="UOFU01000037">
    <property type="protein sequence ID" value="VAW93891.1"/>
    <property type="molecule type" value="Genomic_DNA"/>
</dbReference>
<dbReference type="PRINTS" id="PR00113">
    <property type="entry name" value="ALKPHPHTASE"/>
</dbReference>
<gene>
    <name evidence="14" type="ORF">MNBD_GAMMA20-1189</name>
</gene>